<reference evidence="2 3" key="1">
    <citation type="submission" date="2021-09" db="EMBL/GenBank/DDBJ databases">
        <title>Isoptericola luteus sp. nov., a novel bacterium isolated from Harbin, the capital city of Heilongjiang province.</title>
        <authorList>
            <person name="Li J."/>
        </authorList>
    </citation>
    <scope>NUCLEOTIDE SEQUENCE [LARGE SCALE GENOMIC DNA]</scope>
    <source>
        <strain evidence="2 3">NEAU-Y5</strain>
    </source>
</reference>
<dbReference type="PANTHER" id="PTHR34980">
    <property type="entry name" value="INNER MEMBRANE PROTEIN-RELATED-RELATED"/>
    <property type="match status" value="1"/>
</dbReference>
<sequence>MSFPDAVKSVFSQYATFSGRARRSEFWFWFLFQAIIGAILSIVLTVVMAGSVASATIDPVTGEISGAALGGGLAVYGVAGLVGLALTLPTIAVTVRRLHDQDKSGLFWFLSLIPFVGAIILIVMCASPGTVGANQYGADPKLAQAPSAAPVAA</sequence>
<keyword evidence="1" id="KW-0812">Transmembrane</keyword>
<organism evidence="2 3">
    <name type="scientific">Isoptericola luteus</name>
    <dbReference type="NCBI Taxonomy" id="2879484"/>
    <lineage>
        <taxon>Bacteria</taxon>
        <taxon>Bacillati</taxon>
        <taxon>Actinomycetota</taxon>
        <taxon>Actinomycetes</taxon>
        <taxon>Micrococcales</taxon>
        <taxon>Promicromonosporaceae</taxon>
        <taxon>Isoptericola</taxon>
    </lineage>
</organism>
<evidence type="ECO:0000313" key="3">
    <source>
        <dbReference type="Proteomes" id="UP001319870"/>
    </source>
</evidence>
<protein>
    <submittedName>
        <fullName evidence="2">DUF805 domain-containing protein</fullName>
    </submittedName>
</protein>
<evidence type="ECO:0000313" key="2">
    <source>
        <dbReference type="EMBL" id="MCA5894531.1"/>
    </source>
</evidence>
<dbReference type="EMBL" id="JAIXCQ010000010">
    <property type="protein sequence ID" value="MCA5894531.1"/>
    <property type="molecule type" value="Genomic_DNA"/>
</dbReference>
<feature type="transmembrane region" description="Helical" evidence="1">
    <location>
        <begin position="73"/>
        <end position="93"/>
    </location>
</feature>
<keyword evidence="3" id="KW-1185">Reference proteome</keyword>
<dbReference type="InterPro" id="IPR008523">
    <property type="entry name" value="DUF805"/>
</dbReference>
<evidence type="ECO:0000256" key="1">
    <source>
        <dbReference type="SAM" id="Phobius"/>
    </source>
</evidence>
<dbReference type="RefSeq" id="WP_225566303.1">
    <property type="nucleotide sequence ID" value="NZ_JAIXCQ010000010.1"/>
</dbReference>
<proteinExistence type="predicted"/>
<accession>A0ABS7ZJK2</accession>
<dbReference type="Pfam" id="PF05656">
    <property type="entry name" value="DUF805"/>
    <property type="match status" value="1"/>
</dbReference>
<name>A0ABS7ZJK2_9MICO</name>
<comment type="caution">
    <text evidence="2">The sequence shown here is derived from an EMBL/GenBank/DDBJ whole genome shotgun (WGS) entry which is preliminary data.</text>
</comment>
<dbReference type="Proteomes" id="UP001319870">
    <property type="component" value="Unassembled WGS sequence"/>
</dbReference>
<keyword evidence="1" id="KW-0472">Membrane</keyword>
<feature type="transmembrane region" description="Helical" evidence="1">
    <location>
        <begin position="26"/>
        <end position="53"/>
    </location>
</feature>
<gene>
    <name evidence="2" type="ORF">LEP48_14410</name>
</gene>
<dbReference type="PANTHER" id="PTHR34980:SF2">
    <property type="entry name" value="INNER MEMBRANE PROTEIN YHAH-RELATED"/>
    <property type="match status" value="1"/>
</dbReference>
<feature type="transmembrane region" description="Helical" evidence="1">
    <location>
        <begin position="105"/>
        <end position="124"/>
    </location>
</feature>
<keyword evidence="1" id="KW-1133">Transmembrane helix</keyword>